<protein>
    <submittedName>
        <fullName evidence="2">Uncharacterized protein</fullName>
    </submittedName>
</protein>
<evidence type="ECO:0000313" key="2">
    <source>
        <dbReference type="EMBL" id="KAJ4825018.1"/>
    </source>
</evidence>
<organism evidence="2 3">
    <name type="scientific">Turnera subulata</name>
    <dbReference type="NCBI Taxonomy" id="218843"/>
    <lineage>
        <taxon>Eukaryota</taxon>
        <taxon>Viridiplantae</taxon>
        <taxon>Streptophyta</taxon>
        <taxon>Embryophyta</taxon>
        <taxon>Tracheophyta</taxon>
        <taxon>Spermatophyta</taxon>
        <taxon>Magnoliopsida</taxon>
        <taxon>eudicotyledons</taxon>
        <taxon>Gunneridae</taxon>
        <taxon>Pentapetalae</taxon>
        <taxon>rosids</taxon>
        <taxon>fabids</taxon>
        <taxon>Malpighiales</taxon>
        <taxon>Passifloraceae</taxon>
        <taxon>Turnera</taxon>
    </lineage>
</organism>
<gene>
    <name evidence="2" type="ORF">Tsubulata_023190</name>
</gene>
<name>A0A9Q0F4Y7_9ROSI</name>
<sequence>REEGRFNGTLEGNGARADFGALLLCRVLPTLLGCYGVSYSQDRDGSGSGGDGCGLRRRRRRAAGGESMGGVGQRRRED</sequence>
<accession>A0A9Q0F4Y7</accession>
<evidence type="ECO:0000313" key="3">
    <source>
        <dbReference type="Proteomes" id="UP001141552"/>
    </source>
</evidence>
<reference evidence="2" key="2">
    <citation type="journal article" date="2023" name="Plants (Basel)">
        <title>Annotation of the Turnera subulata (Passifloraceae) Draft Genome Reveals the S-Locus Evolved after the Divergence of Turneroideae from Passifloroideae in a Stepwise Manner.</title>
        <authorList>
            <person name="Henning P.M."/>
            <person name="Roalson E.H."/>
            <person name="Mir W."/>
            <person name="McCubbin A.G."/>
            <person name="Shore J.S."/>
        </authorList>
    </citation>
    <scope>NUCLEOTIDE SEQUENCE</scope>
    <source>
        <strain evidence="2">F60SS</strain>
    </source>
</reference>
<reference evidence="2" key="1">
    <citation type="submission" date="2022-02" db="EMBL/GenBank/DDBJ databases">
        <authorList>
            <person name="Henning P.M."/>
            <person name="McCubbin A.G."/>
            <person name="Shore J.S."/>
        </authorList>
    </citation>
    <scope>NUCLEOTIDE SEQUENCE</scope>
    <source>
        <strain evidence="2">F60SS</strain>
        <tissue evidence="2">Leaves</tissue>
    </source>
</reference>
<comment type="caution">
    <text evidence="2">The sequence shown here is derived from an EMBL/GenBank/DDBJ whole genome shotgun (WGS) entry which is preliminary data.</text>
</comment>
<evidence type="ECO:0000256" key="1">
    <source>
        <dbReference type="SAM" id="MobiDB-lite"/>
    </source>
</evidence>
<proteinExistence type="predicted"/>
<feature type="non-terminal residue" evidence="2">
    <location>
        <position position="1"/>
    </location>
</feature>
<dbReference type="AlphaFoldDB" id="A0A9Q0F4Y7"/>
<keyword evidence="3" id="KW-1185">Reference proteome</keyword>
<dbReference type="EMBL" id="JAKUCV010007021">
    <property type="protein sequence ID" value="KAJ4825018.1"/>
    <property type="molecule type" value="Genomic_DNA"/>
</dbReference>
<feature type="region of interest" description="Disordered" evidence="1">
    <location>
        <begin position="38"/>
        <end position="78"/>
    </location>
</feature>
<dbReference type="Proteomes" id="UP001141552">
    <property type="component" value="Unassembled WGS sequence"/>
</dbReference>